<dbReference type="Pfam" id="PF00378">
    <property type="entry name" value="ECH_1"/>
    <property type="match status" value="1"/>
</dbReference>
<dbReference type="PATRIC" id="fig|1156935.5.peg.4575"/>
<dbReference type="CDD" id="cd06558">
    <property type="entry name" value="crotonase-like"/>
    <property type="match status" value="1"/>
</dbReference>
<dbReference type="PANTHER" id="PTHR11941">
    <property type="entry name" value="ENOYL-COA HYDRATASE-RELATED"/>
    <property type="match status" value="1"/>
</dbReference>
<gene>
    <name evidence="3" type="ORF">QWE_22466</name>
</gene>
<comment type="similarity">
    <text evidence="1">Belongs to the enoyl-CoA hydratase/isomerase family.</text>
</comment>
<dbReference type="GO" id="GO:0006635">
    <property type="term" value="P:fatty acid beta-oxidation"/>
    <property type="evidence" value="ECO:0007669"/>
    <property type="project" value="TreeGrafter"/>
</dbReference>
<keyword evidence="2" id="KW-0456">Lyase</keyword>
<evidence type="ECO:0000256" key="1">
    <source>
        <dbReference type="ARBA" id="ARBA00005254"/>
    </source>
</evidence>
<dbReference type="InterPro" id="IPR001753">
    <property type="entry name" value="Enoyl-CoA_hydra/iso"/>
</dbReference>
<dbReference type="Gene3D" id="3.90.226.10">
    <property type="entry name" value="2-enoyl-CoA Hydratase, Chain A, domain 1"/>
    <property type="match status" value="1"/>
</dbReference>
<dbReference type="Proteomes" id="UP000007123">
    <property type="component" value="Unassembled WGS sequence"/>
</dbReference>
<dbReference type="Gene3D" id="1.10.12.10">
    <property type="entry name" value="Lyase 2-enoyl-coa Hydratase, Chain A, domain 2"/>
    <property type="match status" value="1"/>
</dbReference>
<proteinExistence type="inferred from homology"/>
<dbReference type="STRING" id="1156935.QWE_22466"/>
<dbReference type="InterPro" id="IPR029045">
    <property type="entry name" value="ClpP/crotonase-like_dom_sf"/>
</dbReference>
<keyword evidence="4" id="KW-1185">Reference proteome</keyword>
<dbReference type="GO" id="GO:0016829">
    <property type="term" value="F:lyase activity"/>
    <property type="evidence" value="ECO:0007669"/>
    <property type="project" value="UniProtKB-KW"/>
</dbReference>
<evidence type="ECO:0000313" key="3">
    <source>
        <dbReference type="EMBL" id="EKF57151.1"/>
    </source>
</evidence>
<dbReference type="eggNOG" id="COG1024">
    <property type="taxonomic scope" value="Bacteria"/>
</dbReference>
<dbReference type="SUPFAM" id="SSF52096">
    <property type="entry name" value="ClpP/crotonase"/>
    <property type="match status" value="1"/>
</dbReference>
<reference evidence="3 4" key="1">
    <citation type="journal article" date="2012" name="J. Bacteriol.">
        <title>Draft Genome Sequence of Agrobacterium albertimagni Strain AOL15.</title>
        <authorList>
            <person name="Trimble W.L."/>
            <person name="Phung le T."/>
            <person name="Meyer F."/>
            <person name="Gilbert J.A."/>
            <person name="Silver S."/>
        </authorList>
    </citation>
    <scope>NUCLEOTIDE SEQUENCE [LARGE SCALE GENOMIC DNA]</scope>
    <source>
        <strain evidence="3 4">AOL15</strain>
    </source>
</reference>
<dbReference type="PANTHER" id="PTHR11941:SF54">
    <property type="entry name" value="ENOYL-COA HYDRATASE, MITOCHONDRIAL"/>
    <property type="match status" value="1"/>
</dbReference>
<dbReference type="InterPro" id="IPR014748">
    <property type="entry name" value="Enoyl-CoA_hydra_C"/>
</dbReference>
<name>K2Q893_9HYPH</name>
<accession>K2Q893</accession>
<dbReference type="AlphaFoldDB" id="K2Q893"/>
<evidence type="ECO:0000313" key="4">
    <source>
        <dbReference type="Proteomes" id="UP000007123"/>
    </source>
</evidence>
<sequence length="291" mass="31190">MPVSSFVVKTHYIVQDQMNSNGGRMKQSMSFANGFIKAFREGGTGLLILDNPHRKNAVTAAMWRAIPEAIHWLHVEAQARVIVISGGGAADFSAGADISEFTELRKDAQTARVYEASNSRAFAAIREAPVPIIAAIRGVCYGGGFGLAAAADLRIAASDAVFAVPAARLGLAYPADAVQDFVRGLGSQMARRALYTGAAMKASDLIDCGFLSEVTEPDELEQRVQILADTIAANAPLSLRASKLALRAVEQVDDNLLREAEIIGATTFESADYREGRSAFAERRRPVFTGR</sequence>
<organism evidence="3 4">
    <name type="scientific">Agrobacterium albertimagni AOL15</name>
    <dbReference type="NCBI Taxonomy" id="1156935"/>
    <lineage>
        <taxon>Bacteria</taxon>
        <taxon>Pseudomonadati</taxon>
        <taxon>Pseudomonadota</taxon>
        <taxon>Alphaproteobacteria</taxon>
        <taxon>Hyphomicrobiales</taxon>
        <taxon>Rhizobiaceae</taxon>
        <taxon>Rhizobium/Agrobacterium group</taxon>
        <taxon>Agrobacterium</taxon>
    </lineage>
</organism>
<evidence type="ECO:0000256" key="2">
    <source>
        <dbReference type="ARBA" id="ARBA00023239"/>
    </source>
</evidence>
<dbReference type="EMBL" id="ALJF01000023">
    <property type="protein sequence ID" value="EKF57151.1"/>
    <property type="molecule type" value="Genomic_DNA"/>
</dbReference>
<comment type="caution">
    <text evidence="3">The sequence shown here is derived from an EMBL/GenBank/DDBJ whole genome shotgun (WGS) entry which is preliminary data.</text>
</comment>
<protein>
    <submittedName>
        <fullName evidence="3">Enoyl-CoA hydratase</fullName>
    </submittedName>
</protein>